<evidence type="ECO:0000256" key="1">
    <source>
        <dbReference type="SAM" id="Phobius"/>
    </source>
</evidence>
<gene>
    <name evidence="2" type="ORF">Ga0080559_TMP3509</name>
</gene>
<keyword evidence="1" id="KW-0812">Transmembrane</keyword>
<organism evidence="2 3">
    <name type="scientific">Salipiger profundus</name>
    <dbReference type="NCBI Taxonomy" id="1229727"/>
    <lineage>
        <taxon>Bacteria</taxon>
        <taxon>Pseudomonadati</taxon>
        <taxon>Pseudomonadota</taxon>
        <taxon>Alphaproteobacteria</taxon>
        <taxon>Rhodobacterales</taxon>
        <taxon>Roseobacteraceae</taxon>
        <taxon>Salipiger</taxon>
    </lineage>
</organism>
<proteinExistence type="predicted"/>
<keyword evidence="1" id="KW-0472">Membrane</keyword>
<dbReference type="AlphaFoldDB" id="A0A1U7D8B3"/>
<keyword evidence="3" id="KW-1185">Reference proteome</keyword>
<name>A0A1U7D8B3_9RHOB</name>
<dbReference type="RefSeq" id="WP_128549212.1">
    <property type="nucleotide sequence ID" value="NZ_BMEW01000001.1"/>
</dbReference>
<dbReference type="Proteomes" id="UP000186559">
    <property type="component" value="Chromosome"/>
</dbReference>
<feature type="transmembrane region" description="Helical" evidence="1">
    <location>
        <begin position="7"/>
        <end position="25"/>
    </location>
</feature>
<dbReference type="KEGG" id="tpro:Ga0080559_TMP3509"/>
<sequence length="67" mass="7344">MRIMQISLGLLILGIAIIVIYPFLGAEPVDATQLAAAPWWIMPIGYFISLVGAAGLFLGWARKKETR</sequence>
<dbReference type="EMBL" id="CP014796">
    <property type="protein sequence ID" value="APX24305.1"/>
    <property type="molecule type" value="Genomic_DNA"/>
</dbReference>
<accession>A0A1U7D8B3</accession>
<reference evidence="2 3" key="1">
    <citation type="submission" date="2016-03" db="EMBL/GenBank/DDBJ databases">
        <title>Deep-sea bacteria in the southern Pacific.</title>
        <authorList>
            <person name="Tang K."/>
        </authorList>
    </citation>
    <scope>NUCLEOTIDE SEQUENCE [LARGE SCALE GENOMIC DNA]</scope>
    <source>
        <strain evidence="2 3">JLT2016</strain>
    </source>
</reference>
<feature type="transmembrane region" description="Helical" evidence="1">
    <location>
        <begin position="37"/>
        <end position="61"/>
    </location>
</feature>
<evidence type="ECO:0008006" key="4">
    <source>
        <dbReference type="Google" id="ProtNLM"/>
    </source>
</evidence>
<dbReference type="STRING" id="1229727.Ga0080559_TMP3509"/>
<evidence type="ECO:0000313" key="2">
    <source>
        <dbReference type="EMBL" id="APX24305.1"/>
    </source>
</evidence>
<evidence type="ECO:0000313" key="3">
    <source>
        <dbReference type="Proteomes" id="UP000186559"/>
    </source>
</evidence>
<protein>
    <recommendedName>
        <fullName evidence="4">DUF3955 domain-containing protein</fullName>
    </recommendedName>
</protein>
<keyword evidence="1" id="KW-1133">Transmembrane helix</keyword>
<dbReference type="OrthoDB" id="7874680at2"/>